<gene>
    <name evidence="7" type="ORF">PV08_00335</name>
</gene>
<accession>A0A0D1YWS4</accession>
<dbReference type="GO" id="GO:0003677">
    <property type="term" value="F:DNA binding"/>
    <property type="evidence" value="ECO:0007669"/>
    <property type="project" value="UniProtKB-KW"/>
</dbReference>
<keyword evidence="3" id="KW-0805">Transcription regulation</keyword>
<dbReference type="AlphaFoldDB" id="A0A0D1YWS4"/>
<evidence type="ECO:0000313" key="7">
    <source>
        <dbReference type="EMBL" id="KIW19761.1"/>
    </source>
</evidence>
<dbReference type="OrthoDB" id="3145928at2759"/>
<dbReference type="Proteomes" id="UP000053328">
    <property type="component" value="Unassembled WGS sequence"/>
</dbReference>
<dbReference type="PANTHER" id="PTHR36206:SF14">
    <property type="entry name" value="ZN(2)-C6 FUNGAL-TYPE DOMAIN-CONTAINING PROTEIN-RELATED"/>
    <property type="match status" value="1"/>
</dbReference>
<evidence type="ECO:0000256" key="1">
    <source>
        <dbReference type="ARBA" id="ARBA00022723"/>
    </source>
</evidence>
<dbReference type="VEuPathDB" id="FungiDB:PV08_00335"/>
<name>A0A0D1YWS4_9EURO</name>
<keyword evidence="8" id="KW-1185">Reference proteome</keyword>
<keyword evidence="4" id="KW-0238">DNA-binding</keyword>
<dbReference type="GO" id="GO:0046872">
    <property type="term" value="F:metal ion binding"/>
    <property type="evidence" value="ECO:0007669"/>
    <property type="project" value="UniProtKB-KW"/>
</dbReference>
<evidence type="ECO:0000256" key="6">
    <source>
        <dbReference type="ARBA" id="ARBA00023242"/>
    </source>
</evidence>
<evidence type="ECO:0008006" key="9">
    <source>
        <dbReference type="Google" id="ProtNLM"/>
    </source>
</evidence>
<sequence length="543" mass="61903">MSKYEGGVLVTRSLVMGVYLASPVAKQFRFIQDRPNDPSSSTSILLPEISLVIPGHTEYERRAFNYFLNRAAPIFAGSSDTGFWKDLVPRLAQSHEFVWNMVVCISLLLEHVPYGSLTTVFDAVKPPVITNHQHRLALQFYNKAISDVRVLAERNEMDDSVALLSCVLFATVEFQQRHVKTGRALVERTCRILIQMLSKQRTSPTSLAVQQVVGPFVLRKAVLMATLGTVLPPEWIANVQSSSGLQMALSRLPALNEARLQFHGLVYQCYEVIRVAELVPEDDPTDPGFHRFVSTRTALLESLLNWKTIFHRDWGPSPDAEAEWMHSYISMYWAVCYVSLAGCASRLETTYDQYRGFFVDIVHHAECYLQMVAESPTYQQALSVDPGCMPPLYFCSMKCRDPVIRRRALELMRVAPQPANRWAFITPDRVVEKVILREEDRVELCTSAEMEGFKTVSWPPERRRYAHTSVFNRPWSGGRERLAVQLSRFAPVPNSKRTELVHEYIWLDESDDDLDLRKQIGRTMEGLTQTAHINSADLCEPNR</sequence>
<proteinExistence type="predicted"/>
<keyword evidence="2" id="KW-0862">Zinc</keyword>
<evidence type="ECO:0000256" key="4">
    <source>
        <dbReference type="ARBA" id="ARBA00023125"/>
    </source>
</evidence>
<evidence type="ECO:0000256" key="3">
    <source>
        <dbReference type="ARBA" id="ARBA00023015"/>
    </source>
</evidence>
<reference evidence="7 8" key="1">
    <citation type="submission" date="2015-01" db="EMBL/GenBank/DDBJ databases">
        <title>The Genome Sequence of Exophiala spinifera CBS89968.</title>
        <authorList>
            <consortium name="The Broad Institute Genomics Platform"/>
            <person name="Cuomo C."/>
            <person name="de Hoog S."/>
            <person name="Gorbushina A."/>
            <person name="Stielow B."/>
            <person name="Teixiera M."/>
            <person name="Abouelleil A."/>
            <person name="Chapman S.B."/>
            <person name="Priest M."/>
            <person name="Young S.K."/>
            <person name="Wortman J."/>
            <person name="Nusbaum C."/>
            <person name="Birren B."/>
        </authorList>
    </citation>
    <scope>NUCLEOTIDE SEQUENCE [LARGE SCALE GENOMIC DNA]</scope>
    <source>
        <strain evidence="7 8">CBS 89968</strain>
    </source>
</reference>
<dbReference type="EMBL" id="KN847492">
    <property type="protein sequence ID" value="KIW19761.1"/>
    <property type="molecule type" value="Genomic_DNA"/>
</dbReference>
<dbReference type="HOGENOM" id="CLU_011409_12_1_1"/>
<dbReference type="GeneID" id="27327418"/>
<dbReference type="InterPro" id="IPR052360">
    <property type="entry name" value="Transcr_Regulatory_Proteins"/>
</dbReference>
<evidence type="ECO:0000256" key="5">
    <source>
        <dbReference type="ARBA" id="ARBA00023163"/>
    </source>
</evidence>
<evidence type="ECO:0000313" key="8">
    <source>
        <dbReference type="Proteomes" id="UP000053328"/>
    </source>
</evidence>
<protein>
    <recommendedName>
        <fullName evidence="9">Transcription factor domain-containing protein</fullName>
    </recommendedName>
</protein>
<organism evidence="7 8">
    <name type="scientific">Exophiala spinifera</name>
    <dbReference type="NCBI Taxonomy" id="91928"/>
    <lineage>
        <taxon>Eukaryota</taxon>
        <taxon>Fungi</taxon>
        <taxon>Dikarya</taxon>
        <taxon>Ascomycota</taxon>
        <taxon>Pezizomycotina</taxon>
        <taxon>Eurotiomycetes</taxon>
        <taxon>Chaetothyriomycetidae</taxon>
        <taxon>Chaetothyriales</taxon>
        <taxon>Herpotrichiellaceae</taxon>
        <taxon>Exophiala</taxon>
    </lineage>
</organism>
<keyword evidence="5" id="KW-0804">Transcription</keyword>
<keyword evidence="1" id="KW-0479">Metal-binding</keyword>
<dbReference type="RefSeq" id="XP_016239977.1">
    <property type="nucleotide sequence ID" value="XM_016374701.1"/>
</dbReference>
<dbReference type="STRING" id="91928.A0A0D1YWS4"/>
<dbReference type="PANTHER" id="PTHR36206">
    <property type="entry name" value="ASPERCRYPTIN BIOSYNTHESIS CLUSTER-SPECIFIC TRANSCRIPTION REGULATOR ATNN-RELATED"/>
    <property type="match status" value="1"/>
</dbReference>
<evidence type="ECO:0000256" key="2">
    <source>
        <dbReference type="ARBA" id="ARBA00022833"/>
    </source>
</evidence>
<keyword evidence="6" id="KW-0539">Nucleus</keyword>